<protein>
    <submittedName>
        <fullName evidence="2">Uncharacterized protein</fullName>
    </submittedName>
</protein>
<evidence type="ECO:0000313" key="3">
    <source>
        <dbReference type="Proteomes" id="UP000183995"/>
    </source>
</evidence>
<keyword evidence="1" id="KW-0732">Signal</keyword>
<dbReference type="EMBL" id="FQXV01000015">
    <property type="protein sequence ID" value="SHI20781.1"/>
    <property type="molecule type" value="Genomic_DNA"/>
</dbReference>
<organism evidence="2 3">
    <name type="scientific">Sporobacter termitidis DSM 10068</name>
    <dbReference type="NCBI Taxonomy" id="1123282"/>
    <lineage>
        <taxon>Bacteria</taxon>
        <taxon>Bacillati</taxon>
        <taxon>Bacillota</taxon>
        <taxon>Clostridia</taxon>
        <taxon>Eubacteriales</taxon>
        <taxon>Oscillospiraceae</taxon>
        <taxon>Sporobacter</taxon>
    </lineage>
</organism>
<reference evidence="2 3" key="1">
    <citation type="submission" date="2016-11" db="EMBL/GenBank/DDBJ databases">
        <authorList>
            <person name="Jaros S."/>
            <person name="Januszkiewicz K."/>
            <person name="Wedrychowicz H."/>
        </authorList>
    </citation>
    <scope>NUCLEOTIDE SEQUENCE [LARGE SCALE GENOMIC DNA]</scope>
    <source>
        <strain evidence="2 3">DSM 10068</strain>
    </source>
</reference>
<gene>
    <name evidence="2" type="ORF">SAMN02745823_03404</name>
</gene>
<dbReference type="STRING" id="1123282.SAMN02745823_03404"/>
<dbReference type="RefSeq" id="WP_073081743.1">
    <property type="nucleotide sequence ID" value="NZ_FQXV01000015.1"/>
</dbReference>
<accession>A0A1M5Z977</accession>
<evidence type="ECO:0000256" key="1">
    <source>
        <dbReference type="SAM" id="SignalP"/>
    </source>
</evidence>
<dbReference type="Proteomes" id="UP000183995">
    <property type="component" value="Unassembled WGS sequence"/>
</dbReference>
<dbReference type="AlphaFoldDB" id="A0A1M5Z977"/>
<evidence type="ECO:0000313" key="2">
    <source>
        <dbReference type="EMBL" id="SHI20781.1"/>
    </source>
</evidence>
<keyword evidence="3" id="KW-1185">Reference proteome</keyword>
<feature type="signal peptide" evidence="1">
    <location>
        <begin position="1"/>
        <end position="29"/>
    </location>
</feature>
<proteinExistence type="predicted"/>
<name>A0A1M5Z977_9FIRM</name>
<sequence length="123" mass="11504">MLISKKKIIGAVMAGTLALGILGGTTAFAAGGVSPSLAAVPGVDVSAIAATARPGTATAVGKAEISGLENAATAPGVSLTAVPGTDLSKALADAVILPSSALTVAEGDNPIAGAENATTAPAK</sequence>
<feature type="chain" id="PRO_5012522515" evidence="1">
    <location>
        <begin position="30"/>
        <end position="123"/>
    </location>
</feature>